<comment type="caution">
    <text evidence="12">The sequence shown here is derived from an EMBL/GenBank/DDBJ whole genome shotgun (WGS) entry which is preliminary data.</text>
</comment>
<comment type="similarity">
    <text evidence="2 9">Belongs to the class-II aminoacyl-tRNA synthetase family.</text>
</comment>
<keyword evidence="9" id="KW-0067">ATP-binding</keyword>
<dbReference type="PIRSF" id="PIRSF001549">
    <property type="entry name" value="His-tRNA_synth"/>
    <property type="match status" value="1"/>
</dbReference>
<dbReference type="Pfam" id="PF03129">
    <property type="entry name" value="HGTP_anticodon"/>
    <property type="match status" value="1"/>
</dbReference>
<accession>A0A7L4P836</accession>
<dbReference type="OMA" id="CGGGNFK"/>
<dbReference type="InterPro" id="IPR045864">
    <property type="entry name" value="aa-tRNA-synth_II/BPL/LPL"/>
</dbReference>
<dbReference type="HAMAP" id="MF_00127">
    <property type="entry name" value="His_tRNA_synth"/>
    <property type="match status" value="1"/>
</dbReference>
<dbReference type="HAMAP" id="MF_00125">
    <property type="entry name" value="HisZ"/>
    <property type="match status" value="1"/>
</dbReference>
<evidence type="ECO:0000313" key="12">
    <source>
        <dbReference type="EMBL" id="NYR14814.1"/>
    </source>
</evidence>
<dbReference type="SUPFAM" id="SSF55681">
    <property type="entry name" value="Class II aaRS and biotin synthetases"/>
    <property type="match status" value="1"/>
</dbReference>
<dbReference type="RefSeq" id="WP_011900156.1">
    <property type="nucleotide sequence ID" value="NZ_JAAVJF010000001.1"/>
</dbReference>
<feature type="binding site" evidence="10">
    <location>
        <position position="113"/>
    </location>
    <ligand>
        <name>L-histidine</name>
        <dbReference type="ChEBI" id="CHEBI:57595"/>
    </ligand>
</feature>
<sequence length="419" mass="47777">MTGLPDQLRRPVRGMRDWMPQQLYALRRMEEVLSSVAEQYGYRRVETPVVEHFEVLAKKAGQEVINEIYYFRDKAGRELGLRFDMTVPIARVLSYNLDLPRPVRWYYFSKVFRYDEPQHGRYREFFQFGVELIGSASPRADAEVVQLLAASLEAAGASKYVIRINDRRAVDKLLESLGALSHRDAVYRALDKKLKLPREEVIGIMTSGGLPRDAAEKIYDTASEMSLDEAVEVLRRLDGRLGEAYAKFVKYLEAAVPLERFKFDMSIVRGLDYYTGVVFEAFVGDYWLAVGGGGRYDDLLELYSGVKIPALGFAIGVERLMEAVGLQSVEKPLDYYIYIFDDDAYKHAVALANRLRKQGHSVVVELGEKNLKDVFEYVLKIGTRYLVLIGRKELEKGVVKIRDLQKRGEVEVPLSALLS</sequence>
<dbReference type="GO" id="GO:0004821">
    <property type="term" value="F:histidine-tRNA ligase activity"/>
    <property type="evidence" value="ECO:0007669"/>
    <property type="project" value="UniProtKB-UniRule"/>
</dbReference>
<dbReference type="NCBIfam" id="TIGR00442">
    <property type="entry name" value="hisS"/>
    <property type="match status" value="1"/>
</dbReference>
<organism evidence="12 13">
    <name type="scientific">Pyrobaculum arsenaticum</name>
    <dbReference type="NCBI Taxonomy" id="121277"/>
    <lineage>
        <taxon>Archaea</taxon>
        <taxon>Thermoproteota</taxon>
        <taxon>Thermoprotei</taxon>
        <taxon>Thermoproteales</taxon>
        <taxon>Thermoproteaceae</taxon>
        <taxon>Pyrobaculum</taxon>
    </lineage>
</organism>
<evidence type="ECO:0000256" key="1">
    <source>
        <dbReference type="ARBA" id="ARBA00004496"/>
    </source>
</evidence>
<evidence type="ECO:0000256" key="6">
    <source>
        <dbReference type="ARBA" id="ARBA00022917"/>
    </source>
</evidence>
<dbReference type="SMR" id="A0A7L4P836"/>
<dbReference type="Gene3D" id="3.30.930.10">
    <property type="entry name" value="Bira Bifunctional Protein, Domain 2"/>
    <property type="match status" value="1"/>
</dbReference>
<dbReference type="Gene3D" id="3.40.50.800">
    <property type="entry name" value="Anticodon-binding domain"/>
    <property type="match status" value="1"/>
</dbReference>
<dbReference type="InterPro" id="IPR036621">
    <property type="entry name" value="Anticodon-bd_dom_sf"/>
</dbReference>
<evidence type="ECO:0000256" key="8">
    <source>
        <dbReference type="ARBA" id="ARBA00047639"/>
    </source>
</evidence>
<proteinExistence type="inferred from homology"/>
<keyword evidence="13" id="KW-1185">Reference proteome</keyword>
<keyword evidence="6 9" id="KW-0648">Protein biosynthesis</keyword>
<evidence type="ECO:0000256" key="2">
    <source>
        <dbReference type="ARBA" id="ARBA00008226"/>
    </source>
</evidence>
<dbReference type="InterPro" id="IPR004154">
    <property type="entry name" value="Anticodon-bd"/>
</dbReference>
<feature type="binding site" evidence="10">
    <location>
        <position position="269"/>
    </location>
    <ligand>
        <name>L-histidine</name>
        <dbReference type="ChEBI" id="CHEBI:57595"/>
    </ligand>
</feature>
<dbReference type="SUPFAM" id="SSF52954">
    <property type="entry name" value="Class II aaRS ABD-related"/>
    <property type="match status" value="1"/>
</dbReference>
<dbReference type="InterPro" id="IPR015807">
    <property type="entry name" value="His-tRNA-ligase"/>
</dbReference>
<dbReference type="AlphaFoldDB" id="A0A7L4P836"/>
<keyword evidence="7 9" id="KW-0030">Aminoacyl-tRNA synthetase</keyword>
<feature type="domain" description="Aminoacyl-transfer RNA synthetases class-II family profile" evidence="11">
    <location>
        <begin position="13"/>
        <end position="332"/>
    </location>
</feature>
<name>A0A7L4P836_9CREN</name>
<protein>
    <recommendedName>
        <fullName evidence="9">Histidine--tRNA ligase</fullName>
        <ecNumber evidence="9">6.1.1.21</ecNumber>
    </recommendedName>
    <alternativeName>
        <fullName evidence="9">Histidyl-tRNA synthetase</fullName>
        <shortName evidence="9">HisRS</shortName>
    </alternativeName>
</protein>
<feature type="binding site" evidence="10">
    <location>
        <begin position="84"/>
        <end position="86"/>
    </location>
    <ligand>
        <name>L-histidine</name>
        <dbReference type="ChEBI" id="CHEBI:57595"/>
    </ligand>
</feature>
<dbReference type="GO" id="GO:0006427">
    <property type="term" value="P:histidyl-tRNA aminoacylation"/>
    <property type="evidence" value="ECO:0007669"/>
    <property type="project" value="UniProtKB-UniRule"/>
</dbReference>
<dbReference type="EC" id="6.1.1.21" evidence="9"/>
<comment type="subcellular location">
    <subcellularLocation>
        <location evidence="1 9">Cytoplasm</location>
    </subcellularLocation>
</comment>
<keyword evidence="3 9" id="KW-0963">Cytoplasm</keyword>
<feature type="binding site" evidence="10">
    <location>
        <begin position="273"/>
        <end position="274"/>
    </location>
    <ligand>
        <name>L-histidine</name>
        <dbReference type="ChEBI" id="CHEBI:57595"/>
    </ligand>
</feature>
<evidence type="ECO:0000256" key="7">
    <source>
        <dbReference type="ARBA" id="ARBA00023146"/>
    </source>
</evidence>
<dbReference type="GO" id="GO:0000105">
    <property type="term" value="P:L-histidine biosynthetic process"/>
    <property type="evidence" value="ECO:0007669"/>
    <property type="project" value="InterPro"/>
</dbReference>
<dbReference type="GeneID" id="5056360"/>
<dbReference type="PANTHER" id="PTHR43707:SF1">
    <property type="entry name" value="HISTIDINE--TRNA LIGASE, MITOCHONDRIAL-RELATED"/>
    <property type="match status" value="1"/>
</dbReference>
<dbReference type="Proteomes" id="UP000554766">
    <property type="component" value="Unassembled WGS sequence"/>
</dbReference>
<reference evidence="12 13" key="1">
    <citation type="journal article" date="2020" name="Nat. Commun.">
        <title>The structures of two archaeal type IV pili illuminate evolutionary relationships.</title>
        <authorList>
            <person name="Wang F."/>
            <person name="Baquero D.P."/>
            <person name="Su Z."/>
            <person name="Beltran L.C."/>
            <person name="Prangishvili D."/>
            <person name="Krupovic M."/>
            <person name="Egelman E.H."/>
        </authorList>
    </citation>
    <scope>NUCLEOTIDE SEQUENCE [LARGE SCALE GENOMIC DNA]</scope>
    <source>
        <strain evidence="12 13">2GA</strain>
    </source>
</reference>
<dbReference type="InterPro" id="IPR004517">
    <property type="entry name" value="HisZ"/>
</dbReference>
<feature type="binding site" evidence="10">
    <location>
        <position position="131"/>
    </location>
    <ligand>
        <name>L-histidine</name>
        <dbReference type="ChEBI" id="CHEBI:57595"/>
    </ligand>
</feature>
<keyword evidence="5 9" id="KW-0547">Nucleotide-binding</keyword>
<dbReference type="InterPro" id="IPR006195">
    <property type="entry name" value="aa-tRNA-synth_II"/>
</dbReference>
<dbReference type="PANTHER" id="PTHR43707">
    <property type="entry name" value="HISTIDYL-TRNA SYNTHETASE"/>
    <property type="match status" value="1"/>
</dbReference>
<evidence type="ECO:0000256" key="10">
    <source>
        <dbReference type="PIRSR" id="PIRSR001549-1"/>
    </source>
</evidence>
<evidence type="ECO:0000256" key="5">
    <source>
        <dbReference type="ARBA" id="ARBA00022741"/>
    </source>
</evidence>
<dbReference type="GO" id="GO:0005524">
    <property type="term" value="F:ATP binding"/>
    <property type="evidence" value="ECO:0007669"/>
    <property type="project" value="UniProtKB-UniRule"/>
</dbReference>
<gene>
    <name evidence="9" type="primary">hisS</name>
    <name evidence="12" type="ORF">HC235_02325</name>
</gene>
<dbReference type="GO" id="GO:0005737">
    <property type="term" value="C:cytoplasm"/>
    <property type="evidence" value="ECO:0007669"/>
    <property type="project" value="UniProtKB-SubCell"/>
</dbReference>
<dbReference type="InterPro" id="IPR041715">
    <property type="entry name" value="HisRS-like_core"/>
</dbReference>
<evidence type="ECO:0000256" key="4">
    <source>
        <dbReference type="ARBA" id="ARBA00022598"/>
    </source>
</evidence>
<dbReference type="CDD" id="cd00773">
    <property type="entry name" value="HisRS-like_core"/>
    <property type="match status" value="1"/>
</dbReference>
<dbReference type="Pfam" id="PF13393">
    <property type="entry name" value="tRNA-synt_His"/>
    <property type="match status" value="1"/>
</dbReference>
<evidence type="ECO:0000313" key="13">
    <source>
        <dbReference type="Proteomes" id="UP000554766"/>
    </source>
</evidence>
<feature type="binding site" evidence="10">
    <location>
        <position position="127"/>
    </location>
    <ligand>
        <name>L-histidine</name>
        <dbReference type="ChEBI" id="CHEBI:57595"/>
    </ligand>
</feature>
<evidence type="ECO:0000256" key="9">
    <source>
        <dbReference type="HAMAP-Rule" id="MF_00127"/>
    </source>
</evidence>
<dbReference type="InterPro" id="IPR004516">
    <property type="entry name" value="HisRS/HisZ"/>
</dbReference>
<dbReference type="EMBL" id="JAAVJF010000001">
    <property type="protein sequence ID" value="NYR14814.1"/>
    <property type="molecule type" value="Genomic_DNA"/>
</dbReference>
<keyword evidence="4 9" id="KW-0436">Ligase</keyword>
<comment type="catalytic activity">
    <reaction evidence="8 9">
        <text>tRNA(His) + L-histidine + ATP = L-histidyl-tRNA(His) + AMP + diphosphate + H(+)</text>
        <dbReference type="Rhea" id="RHEA:17313"/>
        <dbReference type="Rhea" id="RHEA-COMP:9665"/>
        <dbReference type="Rhea" id="RHEA-COMP:9689"/>
        <dbReference type="ChEBI" id="CHEBI:15378"/>
        <dbReference type="ChEBI" id="CHEBI:30616"/>
        <dbReference type="ChEBI" id="CHEBI:33019"/>
        <dbReference type="ChEBI" id="CHEBI:57595"/>
        <dbReference type="ChEBI" id="CHEBI:78442"/>
        <dbReference type="ChEBI" id="CHEBI:78527"/>
        <dbReference type="ChEBI" id="CHEBI:456215"/>
        <dbReference type="EC" id="6.1.1.21"/>
    </reaction>
</comment>
<evidence type="ECO:0000259" key="11">
    <source>
        <dbReference type="PROSITE" id="PS50862"/>
    </source>
</evidence>
<evidence type="ECO:0000256" key="3">
    <source>
        <dbReference type="ARBA" id="ARBA00022490"/>
    </source>
</evidence>
<dbReference type="PROSITE" id="PS50862">
    <property type="entry name" value="AA_TRNA_LIGASE_II"/>
    <property type="match status" value="1"/>
</dbReference>